<feature type="compositionally biased region" description="Low complexity" evidence="1">
    <location>
        <begin position="514"/>
        <end position="531"/>
    </location>
</feature>
<dbReference type="AlphaFoldDB" id="A0A8H6RHV7"/>
<gene>
    <name evidence="2" type="ORF">HII31_08026</name>
</gene>
<organism evidence="2 3">
    <name type="scientific">Pseudocercospora fuligena</name>
    <dbReference type="NCBI Taxonomy" id="685502"/>
    <lineage>
        <taxon>Eukaryota</taxon>
        <taxon>Fungi</taxon>
        <taxon>Dikarya</taxon>
        <taxon>Ascomycota</taxon>
        <taxon>Pezizomycotina</taxon>
        <taxon>Dothideomycetes</taxon>
        <taxon>Dothideomycetidae</taxon>
        <taxon>Mycosphaerellales</taxon>
        <taxon>Mycosphaerellaceae</taxon>
        <taxon>Pseudocercospora</taxon>
    </lineage>
</organism>
<accession>A0A8H6RHV7</accession>
<evidence type="ECO:0000256" key="1">
    <source>
        <dbReference type="SAM" id="MobiDB-lite"/>
    </source>
</evidence>
<feature type="compositionally biased region" description="Acidic residues" evidence="1">
    <location>
        <begin position="832"/>
        <end position="845"/>
    </location>
</feature>
<feature type="compositionally biased region" description="Acidic residues" evidence="1">
    <location>
        <begin position="17"/>
        <end position="26"/>
    </location>
</feature>
<feature type="region of interest" description="Disordered" evidence="1">
    <location>
        <begin position="773"/>
        <end position="845"/>
    </location>
</feature>
<feature type="compositionally biased region" description="Acidic residues" evidence="1">
    <location>
        <begin position="809"/>
        <end position="825"/>
    </location>
</feature>
<feature type="region of interest" description="Disordered" evidence="1">
    <location>
        <begin position="976"/>
        <end position="1040"/>
    </location>
</feature>
<sequence length="1040" mass="118539">MWPFSWIFGDPPKEDNLDWEPEEDLPVDGIPDGTQNNIEKEPVDDQLDVISTKKLIDGSPVKGIDDSDENDEPIFSIEIPGTGEDEDFESIPDIPSWHSRAKTIMTIYRDVFRTLQQAGWTPTDSWMLVSSFFDQAKRDLLYGKTRKTTPGLTQRVLDAAEDDDWKLKYCDPLKREYLARLYGNIEPSYLAHKLSMLYARRLDEGWDVHLLNAILKRCATTERDPDDAFSMFQEEVSWDAENALFMWVPELQRLIAPEWTNDELAPPPAGRTIWHPLFDELDNEAEKRHDTMHSNIIEAFADELLWLHRRNVSPVAAFDVVYHVWNNHFSNAEDEASQDHESCTNLIELLDEMDEERHKTQIAWSEIDLEEAVYKLIPRHEKIAVREAFAELLSRGFNVQYLLRVLRGYSLNANPVAAFFAYMDQLDPEEELLDWVKGLRELLDGSEDHWGDSGSNHSSSSSSSDNDGGDVEVYRNQKASSSPSTSSSYETATGSPARRRSFFTGQESPSSKASKSPITDKTPSPKKSPSPQRRRRRCRSPSPAESYIRLPSDSPAPSHTSNHFLTDFRHTAAKQFENLFHDLRRRGWGPARAWRLVSVLAYYFTRMVPEDVLEDDETLSQFLWERSKDSTYFNEIFDAWRRHIYSPGGPVHNAAAEVFPPSVRDRFIRAVDAAIGRGMDLSHILNRWEAALSRTLSRPSNAVDDLIDWLELIDSPNDELFEWIPDFEEVWYSAEQEIDDETGESTLPEVSDHIDQPITPIDQLLSEIDRAGADDHEQVSSDEEDESHPDSHSNSNETDSDMPDLISGSEDDDDQDDDDGGDEPDPAAISDDAGDVEDLLPEEYQDYPAYIDEAGFEDDFRYDSNALLNDGTIYPTAAQDFDYDAFNLNDFEIEDVYNNDENEGQDLLGLYEGPSDHEIRQADFDRQQQEELELLALGPPFDSQGRPTNLQNSRNNDDFTWDDDLLDEAFREASNYQTQLLPSNRTRHGQIIDTPMPDAESSEDEIVRSPRTPPLTPRASDIPVPAKEIAEHADQVSSAS</sequence>
<dbReference type="EMBL" id="JABCIY010000168">
    <property type="protein sequence ID" value="KAF7190867.1"/>
    <property type="molecule type" value="Genomic_DNA"/>
</dbReference>
<feature type="region of interest" description="Disordered" evidence="1">
    <location>
        <begin position="9"/>
        <end position="39"/>
    </location>
</feature>
<comment type="caution">
    <text evidence="2">The sequence shown here is derived from an EMBL/GenBank/DDBJ whole genome shotgun (WGS) entry which is preliminary data.</text>
</comment>
<evidence type="ECO:0000313" key="2">
    <source>
        <dbReference type="EMBL" id="KAF7190867.1"/>
    </source>
</evidence>
<keyword evidence="3" id="KW-1185">Reference proteome</keyword>
<protein>
    <submittedName>
        <fullName evidence="2">Uncharacterized protein</fullName>
    </submittedName>
</protein>
<feature type="compositionally biased region" description="Low complexity" evidence="1">
    <location>
        <begin position="452"/>
        <end position="466"/>
    </location>
</feature>
<dbReference type="OrthoDB" id="3646651at2759"/>
<evidence type="ECO:0000313" key="3">
    <source>
        <dbReference type="Proteomes" id="UP000660729"/>
    </source>
</evidence>
<reference evidence="2" key="1">
    <citation type="submission" date="2020-04" db="EMBL/GenBank/DDBJ databases">
        <title>Draft genome resource of the tomato pathogen Pseudocercospora fuligena.</title>
        <authorList>
            <person name="Zaccaron A."/>
        </authorList>
    </citation>
    <scope>NUCLEOTIDE SEQUENCE</scope>
    <source>
        <strain evidence="2">PF001</strain>
    </source>
</reference>
<name>A0A8H6RHV7_9PEZI</name>
<feature type="region of interest" description="Disordered" evidence="1">
    <location>
        <begin position="447"/>
        <end position="563"/>
    </location>
</feature>
<dbReference type="Proteomes" id="UP000660729">
    <property type="component" value="Unassembled WGS sequence"/>
</dbReference>
<proteinExistence type="predicted"/>
<feature type="compositionally biased region" description="Polar residues" evidence="1">
    <location>
        <begin position="503"/>
        <end position="513"/>
    </location>
</feature>
<feature type="compositionally biased region" description="Polar residues" evidence="1">
    <location>
        <begin position="945"/>
        <end position="954"/>
    </location>
</feature>
<feature type="region of interest" description="Disordered" evidence="1">
    <location>
        <begin position="938"/>
        <end position="958"/>
    </location>
</feature>